<protein>
    <submittedName>
        <fullName evidence="2">Uncharacterized protein</fullName>
    </submittedName>
</protein>
<proteinExistence type="predicted"/>
<reference evidence="2 3" key="1">
    <citation type="submission" date="2023-08" db="EMBL/GenBank/DDBJ databases">
        <title>A Necator americanus chromosomal reference genome.</title>
        <authorList>
            <person name="Ilik V."/>
            <person name="Petrzelkova K.J."/>
            <person name="Pardy F."/>
            <person name="Fuh T."/>
            <person name="Niatou-Singa F.S."/>
            <person name="Gouil Q."/>
            <person name="Baker L."/>
            <person name="Ritchie M.E."/>
            <person name="Jex A.R."/>
            <person name="Gazzola D."/>
            <person name="Li H."/>
            <person name="Toshio Fujiwara R."/>
            <person name="Zhan B."/>
            <person name="Aroian R.V."/>
            <person name="Pafco B."/>
            <person name="Schwarz E.M."/>
        </authorList>
    </citation>
    <scope>NUCLEOTIDE SEQUENCE [LARGE SCALE GENOMIC DNA]</scope>
    <source>
        <strain evidence="2 3">Aroian</strain>
        <tissue evidence="2">Whole animal</tissue>
    </source>
</reference>
<evidence type="ECO:0000313" key="3">
    <source>
        <dbReference type="Proteomes" id="UP001303046"/>
    </source>
</evidence>
<organism evidence="2 3">
    <name type="scientific">Necator americanus</name>
    <name type="common">Human hookworm</name>
    <dbReference type="NCBI Taxonomy" id="51031"/>
    <lineage>
        <taxon>Eukaryota</taxon>
        <taxon>Metazoa</taxon>
        <taxon>Ecdysozoa</taxon>
        <taxon>Nematoda</taxon>
        <taxon>Chromadorea</taxon>
        <taxon>Rhabditida</taxon>
        <taxon>Rhabditina</taxon>
        <taxon>Rhabditomorpha</taxon>
        <taxon>Strongyloidea</taxon>
        <taxon>Ancylostomatidae</taxon>
        <taxon>Bunostominae</taxon>
        <taxon>Necator</taxon>
    </lineage>
</organism>
<dbReference type="Proteomes" id="UP001303046">
    <property type="component" value="Unassembled WGS sequence"/>
</dbReference>
<feature type="region of interest" description="Disordered" evidence="1">
    <location>
        <begin position="132"/>
        <end position="151"/>
    </location>
</feature>
<name>A0ABR1CZQ0_NECAM</name>
<evidence type="ECO:0000313" key="2">
    <source>
        <dbReference type="EMBL" id="KAK6743341.1"/>
    </source>
</evidence>
<accession>A0ABR1CZQ0</accession>
<sequence length="173" mass="19549">MGTTSSSIMHSAKCRQKTSMQFPQSDDFSLMFWTDQCRECNAVDLNASVGPTMSLCIYENGFLKLRWSKPFQLGPLLAPRMIAVRVKMAMVPARPQLLASRRPPVIMASEQSFWNSAKSFFSFSTLEVCPRPKEGDRKEASARANSEKERYRPAKVVNADNTYVYDFGSLNMP</sequence>
<dbReference type="EMBL" id="JAVFWL010000003">
    <property type="protein sequence ID" value="KAK6743341.1"/>
    <property type="molecule type" value="Genomic_DNA"/>
</dbReference>
<gene>
    <name evidence="2" type="primary">Necator_chrIII.g11304</name>
    <name evidence="2" type="ORF">RB195_010539</name>
</gene>
<comment type="caution">
    <text evidence="2">The sequence shown here is derived from an EMBL/GenBank/DDBJ whole genome shotgun (WGS) entry which is preliminary data.</text>
</comment>
<keyword evidence="3" id="KW-1185">Reference proteome</keyword>
<evidence type="ECO:0000256" key="1">
    <source>
        <dbReference type="SAM" id="MobiDB-lite"/>
    </source>
</evidence>